<name>A0ABQ4WX42_9ASTR</name>
<protein>
    <submittedName>
        <fullName evidence="2">Uncharacterized protein</fullName>
    </submittedName>
</protein>
<feature type="non-terminal residue" evidence="2">
    <location>
        <position position="1"/>
    </location>
</feature>
<reference evidence="2" key="1">
    <citation type="journal article" date="2022" name="Int. J. Mol. Sci.">
        <title>Draft Genome of Tanacetum Coccineum: Genomic Comparison of Closely Related Tanacetum-Family Plants.</title>
        <authorList>
            <person name="Yamashiro T."/>
            <person name="Shiraishi A."/>
            <person name="Nakayama K."/>
            <person name="Satake H."/>
        </authorList>
    </citation>
    <scope>NUCLEOTIDE SEQUENCE</scope>
</reference>
<dbReference type="EMBL" id="BQNB010009009">
    <property type="protein sequence ID" value="GJS57486.1"/>
    <property type="molecule type" value="Genomic_DNA"/>
</dbReference>
<evidence type="ECO:0000313" key="3">
    <source>
        <dbReference type="Proteomes" id="UP001151760"/>
    </source>
</evidence>
<feature type="region of interest" description="Disordered" evidence="1">
    <location>
        <begin position="1"/>
        <end position="32"/>
    </location>
</feature>
<organism evidence="2 3">
    <name type="scientific">Tanacetum coccineum</name>
    <dbReference type="NCBI Taxonomy" id="301880"/>
    <lineage>
        <taxon>Eukaryota</taxon>
        <taxon>Viridiplantae</taxon>
        <taxon>Streptophyta</taxon>
        <taxon>Embryophyta</taxon>
        <taxon>Tracheophyta</taxon>
        <taxon>Spermatophyta</taxon>
        <taxon>Magnoliopsida</taxon>
        <taxon>eudicotyledons</taxon>
        <taxon>Gunneridae</taxon>
        <taxon>Pentapetalae</taxon>
        <taxon>asterids</taxon>
        <taxon>campanulids</taxon>
        <taxon>Asterales</taxon>
        <taxon>Asteraceae</taxon>
        <taxon>Asteroideae</taxon>
        <taxon>Anthemideae</taxon>
        <taxon>Anthemidinae</taxon>
        <taxon>Tanacetum</taxon>
    </lineage>
</organism>
<gene>
    <name evidence="2" type="ORF">Tco_0652270</name>
</gene>
<evidence type="ECO:0000313" key="2">
    <source>
        <dbReference type="EMBL" id="GJS57486.1"/>
    </source>
</evidence>
<proteinExistence type="predicted"/>
<reference evidence="2" key="2">
    <citation type="submission" date="2022-01" db="EMBL/GenBank/DDBJ databases">
        <authorList>
            <person name="Yamashiro T."/>
            <person name="Shiraishi A."/>
            <person name="Satake H."/>
            <person name="Nakayama K."/>
        </authorList>
    </citation>
    <scope>NUCLEOTIDE SEQUENCE</scope>
</reference>
<accession>A0ABQ4WX42</accession>
<evidence type="ECO:0000256" key="1">
    <source>
        <dbReference type="SAM" id="MobiDB-lite"/>
    </source>
</evidence>
<keyword evidence="3" id="KW-1185">Reference proteome</keyword>
<dbReference type="Proteomes" id="UP001151760">
    <property type="component" value="Unassembled WGS sequence"/>
</dbReference>
<comment type="caution">
    <text evidence="2">The sequence shown here is derived from an EMBL/GenBank/DDBJ whole genome shotgun (WGS) entry which is preliminary data.</text>
</comment>
<sequence length="32" mass="3543">DFPDCEDSRAGSSAIHHKRVSHPQLHFGNPIS</sequence>